<dbReference type="NCBIfam" id="TIGR00488">
    <property type="entry name" value="bis(5'-nucleosyl)-tetraphosphatase (symmetrical) YqeK"/>
    <property type="match status" value="1"/>
</dbReference>
<dbReference type="CDD" id="cd00077">
    <property type="entry name" value="HDc"/>
    <property type="match status" value="1"/>
</dbReference>
<dbReference type="EMBL" id="JAJEPR010000004">
    <property type="protein sequence ID" value="MCC2188979.1"/>
    <property type="molecule type" value="Genomic_DNA"/>
</dbReference>
<evidence type="ECO:0000256" key="2">
    <source>
        <dbReference type="ARBA" id="ARBA00022723"/>
    </source>
</evidence>
<gene>
    <name evidence="8" type="primary">yqeK</name>
    <name evidence="8" type="ORF">LKD71_03910</name>
</gene>
<name>A0AAE3DRA3_9FIRM</name>
<keyword evidence="5" id="KW-0408">Iron</keyword>
<evidence type="ECO:0000256" key="4">
    <source>
        <dbReference type="ARBA" id="ARBA00022801"/>
    </source>
</evidence>
<evidence type="ECO:0000256" key="6">
    <source>
        <dbReference type="ARBA" id="ARBA00049417"/>
    </source>
</evidence>
<dbReference type="RefSeq" id="WP_227614427.1">
    <property type="nucleotide sequence ID" value="NZ_JAJEPR010000004.1"/>
</dbReference>
<evidence type="ECO:0000256" key="1">
    <source>
        <dbReference type="ARBA" id="ARBA00012506"/>
    </source>
</evidence>
<keyword evidence="3" id="KW-0547">Nucleotide-binding</keyword>
<dbReference type="AlphaFoldDB" id="A0AAE3DRA3"/>
<dbReference type="SMART" id="SM00471">
    <property type="entry name" value="HDc"/>
    <property type="match status" value="1"/>
</dbReference>
<dbReference type="InterPro" id="IPR051094">
    <property type="entry name" value="Diverse_Catalytic_Enzymes"/>
</dbReference>
<dbReference type="EC" id="3.6.1.41" evidence="1"/>
<accession>A0AAE3DRA3</accession>
<dbReference type="SUPFAM" id="SSF109604">
    <property type="entry name" value="HD-domain/PDEase-like"/>
    <property type="match status" value="1"/>
</dbReference>
<comment type="catalytic activity">
    <reaction evidence="6">
        <text>P(1),P(4)-bis(5'-adenosyl) tetraphosphate + H2O = 2 ADP + 2 H(+)</text>
        <dbReference type="Rhea" id="RHEA:24252"/>
        <dbReference type="ChEBI" id="CHEBI:15377"/>
        <dbReference type="ChEBI" id="CHEBI:15378"/>
        <dbReference type="ChEBI" id="CHEBI:58141"/>
        <dbReference type="ChEBI" id="CHEBI:456216"/>
        <dbReference type="EC" id="3.6.1.41"/>
    </reaction>
</comment>
<feature type="domain" description="HD" evidence="7">
    <location>
        <begin position="21"/>
        <end position="136"/>
    </location>
</feature>
<dbReference type="GO" id="GO:0000166">
    <property type="term" value="F:nucleotide binding"/>
    <property type="evidence" value="ECO:0007669"/>
    <property type="project" value="UniProtKB-KW"/>
</dbReference>
<organism evidence="8 9">
    <name type="scientific">Fusicatenibacter faecihominis</name>
    <dbReference type="NCBI Taxonomy" id="2881276"/>
    <lineage>
        <taxon>Bacteria</taxon>
        <taxon>Bacillati</taxon>
        <taxon>Bacillota</taxon>
        <taxon>Clostridia</taxon>
        <taxon>Lachnospirales</taxon>
        <taxon>Lachnospiraceae</taxon>
        <taxon>Fusicatenibacter</taxon>
    </lineage>
</organism>
<dbReference type="InterPro" id="IPR003607">
    <property type="entry name" value="HD/PDEase_dom"/>
</dbReference>
<keyword evidence="2" id="KW-0479">Metal-binding</keyword>
<protein>
    <recommendedName>
        <fullName evidence="1">bis(5'-nucleosyl)-tetraphosphatase (symmetrical)</fullName>
        <ecNumber evidence="1">3.6.1.41</ecNumber>
    </recommendedName>
</protein>
<dbReference type="InterPro" id="IPR005249">
    <property type="entry name" value="YqeK"/>
</dbReference>
<dbReference type="Gene3D" id="1.10.3210.10">
    <property type="entry name" value="Hypothetical protein af1432"/>
    <property type="match status" value="1"/>
</dbReference>
<sequence>MEEYNILRMQDRLKEYLTRDRFIHTQGVMYTATALAMCHGEDLVKAQVAGLLHDCAKCIPTGKKLKICKKNDIALTKWEEENEALLHAKVGVYIAKKKYGITDPEILNAIRYHTTGKADMTPLEKIVYIADYIEPGRYKAKNLPEVRHLAFQDLDETMYRILRDTILYLSGSANTMDPSTTEAYEYYQKLHNERKGANT</sequence>
<dbReference type="PANTHER" id="PTHR35795:SF1">
    <property type="entry name" value="BIS(5'-NUCLEOSYL)-TETRAPHOSPHATASE, SYMMETRICAL"/>
    <property type="match status" value="1"/>
</dbReference>
<reference evidence="8 9" key="1">
    <citation type="submission" date="2021-10" db="EMBL/GenBank/DDBJ databases">
        <title>Anaerobic single-cell dispensing facilitates the cultivation of human gut bacteria.</title>
        <authorList>
            <person name="Afrizal A."/>
        </authorList>
    </citation>
    <scope>NUCLEOTIDE SEQUENCE [LARGE SCALE GENOMIC DNA]</scope>
    <source>
        <strain evidence="8 9">CLA-AA-H277</strain>
    </source>
</reference>
<keyword evidence="9" id="KW-1185">Reference proteome</keyword>
<dbReference type="GO" id="GO:0008803">
    <property type="term" value="F:bis(5'-nucleosyl)-tetraphosphatase (symmetrical) activity"/>
    <property type="evidence" value="ECO:0007669"/>
    <property type="project" value="UniProtKB-EC"/>
</dbReference>
<evidence type="ECO:0000313" key="9">
    <source>
        <dbReference type="Proteomes" id="UP001197875"/>
    </source>
</evidence>
<evidence type="ECO:0000259" key="7">
    <source>
        <dbReference type="PROSITE" id="PS51831"/>
    </source>
</evidence>
<dbReference type="PANTHER" id="PTHR35795">
    <property type="entry name" value="SLR1885 PROTEIN"/>
    <property type="match status" value="1"/>
</dbReference>
<dbReference type="Proteomes" id="UP001197875">
    <property type="component" value="Unassembled WGS sequence"/>
</dbReference>
<comment type="caution">
    <text evidence="8">The sequence shown here is derived from an EMBL/GenBank/DDBJ whole genome shotgun (WGS) entry which is preliminary data.</text>
</comment>
<proteinExistence type="predicted"/>
<evidence type="ECO:0000256" key="3">
    <source>
        <dbReference type="ARBA" id="ARBA00022741"/>
    </source>
</evidence>
<dbReference type="GO" id="GO:0046872">
    <property type="term" value="F:metal ion binding"/>
    <property type="evidence" value="ECO:0007669"/>
    <property type="project" value="UniProtKB-KW"/>
</dbReference>
<evidence type="ECO:0000313" key="8">
    <source>
        <dbReference type="EMBL" id="MCC2188979.1"/>
    </source>
</evidence>
<dbReference type="PROSITE" id="PS51831">
    <property type="entry name" value="HD"/>
    <property type="match status" value="1"/>
</dbReference>
<dbReference type="Pfam" id="PF01966">
    <property type="entry name" value="HD"/>
    <property type="match status" value="1"/>
</dbReference>
<keyword evidence="4 8" id="KW-0378">Hydrolase</keyword>
<dbReference type="InterPro" id="IPR006674">
    <property type="entry name" value="HD_domain"/>
</dbReference>
<evidence type="ECO:0000256" key="5">
    <source>
        <dbReference type="ARBA" id="ARBA00023004"/>
    </source>
</evidence>